<reference evidence="3 4" key="1">
    <citation type="submission" date="2021-06" db="EMBL/GenBank/DDBJ databases">
        <authorList>
            <person name="Jeong J.W."/>
        </authorList>
    </citation>
    <scope>NUCLEOTIDE SEQUENCE [LARGE SCALE GENOMIC DNA]</scope>
    <source>
        <strain evidence="3 4">MMS21-TAE1-1</strain>
    </source>
</reference>
<proteinExistence type="inferred from homology"/>
<dbReference type="PANTHER" id="PTHR24321:SF15">
    <property type="entry name" value="OXIDOREDUCTASE UCPA"/>
    <property type="match status" value="1"/>
</dbReference>
<keyword evidence="4" id="KW-1185">Reference proteome</keyword>
<comment type="caution">
    <text evidence="3">The sequence shown here is derived from an EMBL/GenBank/DDBJ whole genome shotgun (WGS) entry which is preliminary data.</text>
</comment>
<organism evidence="3 4">
    <name type="scientific">Paenarthrobacter aromaticivorans</name>
    <dbReference type="NCBI Taxonomy" id="2849150"/>
    <lineage>
        <taxon>Bacteria</taxon>
        <taxon>Bacillati</taxon>
        <taxon>Actinomycetota</taxon>
        <taxon>Actinomycetes</taxon>
        <taxon>Micrococcales</taxon>
        <taxon>Micrococcaceae</taxon>
        <taxon>Paenarthrobacter</taxon>
    </lineage>
</organism>
<dbReference type="Pfam" id="PF13561">
    <property type="entry name" value="adh_short_C2"/>
    <property type="match status" value="1"/>
</dbReference>
<evidence type="ECO:0000313" key="4">
    <source>
        <dbReference type="Proteomes" id="UP000824166"/>
    </source>
</evidence>
<accession>A0ABS6I473</accession>
<dbReference type="RefSeq" id="WP_216923364.1">
    <property type="nucleotide sequence ID" value="NZ_JAHOPC010000002.1"/>
</dbReference>
<gene>
    <name evidence="3" type="ORF">KSW38_04910</name>
</gene>
<comment type="similarity">
    <text evidence="1">Belongs to the short-chain dehydrogenases/reductases (SDR) family.</text>
</comment>
<evidence type="ECO:0000256" key="2">
    <source>
        <dbReference type="ARBA" id="ARBA00023002"/>
    </source>
</evidence>
<sequence length="279" mass="28527">MGRTYVVTGAGSGIGRATADRLLTQGATVVGVDLRGADIQGDLSTATGRRAAVKAAVDAASGSVDAVIACAGIALPKPLTASVNYFGMTEFLTLIRPVLAQAPAPRAALVSSVSCIHPNHPQLVDALVADDEGAALKIASNMALDEGSANLVYQSTKRAISLWLRREAPTAVWAGAGIPLNAVAPGLVTTPMTAELLGTADGASMMNAIVPTPLNGHQSPESIADLLIWLTSEQNSHMCGQTLYCDGGAEVVLRGTDAYSWADAAMSTTFAEISAKVSP</sequence>
<evidence type="ECO:0000256" key="1">
    <source>
        <dbReference type="ARBA" id="ARBA00006484"/>
    </source>
</evidence>
<dbReference type="InterPro" id="IPR002347">
    <property type="entry name" value="SDR_fam"/>
</dbReference>
<dbReference type="EMBL" id="JAHOPC010000002">
    <property type="protein sequence ID" value="MBU8865628.1"/>
    <property type="molecule type" value="Genomic_DNA"/>
</dbReference>
<dbReference type="PANTHER" id="PTHR24321">
    <property type="entry name" value="DEHYDROGENASES, SHORT CHAIN"/>
    <property type="match status" value="1"/>
</dbReference>
<dbReference type="Proteomes" id="UP000824166">
    <property type="component" value="Unassembled WGS sequence"/>
</dbReference>
<evidence type="ECO:0000313" key="3">
    <source>
        <dbReference type="EMBL" id="MBU8865628.1"/>
    </source>
</evidence>
<name>A0ABS6I473_9MICC</name>
<protein>
    <submittedName>
        <fullName evidence="3">SDR family oxidoreductase</fullName>
    </submittedName>
</protein>
<keyword evidence="2" id="KW-0560">Oxidoreductase</keyword>